<organism evidence="3 4">
    <name type="scientific">Pedobacter gandavensis</name>
    <dbReference type="NCBI Taxonomy" id="2679963"/>
    <lineage>
        <taxon>Bacteria</taxon>
        <taxon>Pseudomonadati</taxon>
        <taxon>Bacteroidota</taxon>
        <taxon>Sphingobacteriia</taxon>
        <taxon>Sphingobacteriales</taxon>
        <taxon>Sphingobacteriaceae</taxon>
        <taxon>Pedobacter</taxon>
    </lineage>
</organism>
<evidence type="ECO:0000313" key="4">
    <source>
        <dbReference type="Proteomes" id="UP000636110"/>
    </source>
</evidence>
<sequence>MKLFYRLLFLLSLSYNLATAQQKPAFWKEIQQFKQQDSLAMPAKNGILFIGSSSFEKWKDLETVFKDYQAINRGFGGSTLAQANYYIADLVFPYQPRQVVIYSGENDIAMDGKSALETTSRFAAFFSNIRNRFPNVPVLYVSIKNSPSRTQFSATNTHTNQLIKDYLKHYPNTQFVDVNRKMLHHKALRPELFLEDMLHMKPEGYAIWIKAITPYLIK</sequence>
<dbReference type="Proteomes" id="UP000636110">
    <property type="component" value="Unassembled WGS sequence"/>
</dbReference>
<dbReference type="InterPro" id="IPR036514">
    <property type="entry name" value="SGNH_hydro_sf"/>
</dbReference>
<name>A0ABR6F2S3_9SPHI</name>
<feature type="domain" description="SGNH hydrolase-type esterase" evidence="2">
    <location>
        <begin position="66"/>
        <end position="207"/>
    </location>
</feature>
<evidence type="ECO:0000256" key="1">
    <source>
        <dbReference type="SAM" id="SignalP"/>
    </source>
</evidence>
<dbReference type="Pfam" id="PF13472">
    <property type="entry name" value="Lipase_GDSL_2"/>
    <property type="match status" value="1"/>
</dbReference>
<dbReference type="InterPro" id="IPR013830">
    <property type="entry name" value="SGNH_hydro"/>
</dbReference>
<comment type="caution">
    <text evidence="3">The sequence shown here is derived from an EMBL/GenBank/DDBJ whole genome shotgun (WGS) entry which is preliminary data.</text>
</comment>
<keyword evidence="1" id="KW-0732">Signal</keyword>
<evidence type="ECO:0000259" key="2">
    <source>
        <dbReference type="Pfam" id="PF13472"/>
    </source>
</evidence>
<feature type="signal peptide" evidence="1">
    <location>
        <begin position="1"/>
        <end position="20"/>
    </location>
</feature>
<feature type="chain" id="PRO_5047523535" description="SGNH hydrolase-type esterase domain-containing protein" evidence="1">
    <location>
        <begin position="21"/>
        <end position="218"/>
    </location>
</feature>
<gene>
    <name evidence="3" type="ORF">GM920_23275</name>
</gene>
<reference evidence="3 4" key="1">
    <citation type="submission" date="2019-11" db="EMBL/GenBank/DDBJ databases">
        <title>Description of Pedobacter sp. LMG 31462T.</title>
        <authorList>
            <person name="Carlier A."/>
            <person name="Qi S."/>
            <person name="Vandamme P."/>
        </authorList>
    </citation>
    <scope>NUCLEOTIDE SEQUENCE [LARGE SCALE GENOMIC DNA]</scope>
    <source>
        <strain evidence="3 4">LMG 31462</strain>
    </source>
</reference>
<protein>
    <recommendedName>
        <fullName evidence="2">SGNH hydrolase-type esterase domain-containing protein</fullName>
    </recommendedName>
</protein>
<dbReference type="Gene3D" id="3.40.50.1110">
    <property type="entry name" value="SGNH hydrolase"/>
    <property type="match status" value="1"/>
</dbReference>
<keyword evidence="4" id="KW-1185">Reference proteome</keyword>
<evidence type="ECO:0000313" key="3">
    <source>
        <dbReference type="EMBL" id="MBB2151833.1"/>
    </source>
</evidence>
<proteinExistence type="predicted"/>
<dbReference type="EMBL" id="WNXC01000012">
    <property type="protein sequence ID" value="MBB2151833.1"/>
    <property type="molecule type" value="Genomic_DNA"/>
</dbReference>
<accession>A0ABR6F2S3</accession>
<dbReference type="SUPFAM" id="SSF52266">
    <property type="entry name" value="SGNH hydrolase"/>
    <property type="match status" value="1"/>
</dbReference>